<accession>A0A1F7F763</accession>
<comment type="caution">
    <text evidence="2">The sequence shown here is derived from an EMBL/GenBank/DDBJ whole genome shotgun (WGS) entry which is preliminary data.</text>
</comment>
<gene>
    <name evidence="2" type="ORF">A2519_12170</name>
</gene>
<reference evidence="2 3" key="1">
    <citation type="journal article" date="2016" name="Nat. Commun.">
        <title>Thousands of microbial genomes shed light on interconnected biogeochemical processes in an aquifer system.</title>
        <authorList>
            <person name="Anantharaman K."/>
            <person name="Brown C.T."/>
            <person name="Hug L.A."/>
            <person name="Sharon I."/>
            <person name="Castelle C.J."/>
            <person name="Probst A.J."/>
            <person name="Thomas B.C."/>
            <person name="Singh A."/>
            <person name="Wilkins M.J."/>
            <person name="Karaoz U."/>
            <person name="Brodie E.L."/>
            <person name="Williams K.H."/>
            <person name="Hubbard S.S."/>
            <person name="Banfield J.F."/>
        </authorList>
    </citation>
    <scope>NUCLEOTIDE SEQUENCE [LARGE SCALE GENOMIC DNA]</scope>
</reference>
<evidence type="ECO:0000313" key="2">
    <source>
        <dbReference type="EMBL" id="OGK02489.1"/>
    </source>
</evidence>
<feature type="domain" description="Helix-turn-helix" evidence="1">
    <location>
        <begin position="34"/>
        <end position="83"/>
    </location>
</feature>
<dbReference type="GO" id="GO:0003677">
    <property type="term" value="F:DNA binding"/>
    <property type="evidence" value="ECO:0007669"/>
    <property type="project" value="InterPro"/>
</dbReference>
<evidence type="ECO:0000313" key="3">
    <source>
        <dbReference type="Proteomes" id="UP000179243"/>
    </source>
</evidence>
<dbReference type="NCBIfam" id="TIGR01764">
    <property type="entry name" value="excise"/>
    <property type="match status" value="1"/>
</dbReference>
<name>A0A1F7F763_UNCRA</name>
<organism evidence="2 3">
    <name type="scientific">Candidatus Raymondbacteria bacterium RIFOXYD12_FULL_49_13</name>
    <dbReference type="NCBI Taxonomy" id="1817890"/>
    <lineage>
        <taxon>Bacteria</taxon>
        <taxon>Raymondiibacteriota</taxon>
    </lineage>
</organism>
<dbReference type="Pfam" id="PF12728">
    <property type="entry name" value="HTH_17"/>
    <property type="match status" value="1"/>
</dbReference>
<dbReference type="EMBL" id="MFYX01000107">
    <property type="protein sequence ID" value="OGK02489.1"/>
    <property type="molecule type" value="Genomic_DNA"/>
</dbReference>
<proteinExistence type="predicted"/>
<dbReference type="AlphaFoldDB" id="A0A1F7F763"/>
<evidence type="ECO:0000259" key="1">
    <source>
        <dbReference type="Pfam" id="PF12728"/>
    </source>
</evidence>
<dbReference type="Proteomes" id="UP000179243">
    <property type="component" value="Unassembled WGS sequence"/>
</dbReference>
<dbReference type="InterPro" id="IPR010093">
    <property type="entry name" value="SinI_DNA-bd"/>
</dbReference>
<sequence length="93" mass="10639">MNDFFSPDISGFAEVEKAPIIQKKEVDMENAQAFLNVPQAAVFLACPRSRIYDLTFKHLIPFYKMGRTVLFKPAELTAFVEGKRSSPIETRQR</sequence>
<protein>
    <recommendedName>
        <fullName evidence="1">Helix-turn-helix domain-containing protein</fullName>
    </recommendedName>
</protein>
<dbReference type="InterPro" id="IPR041657">
    <property type="entry name" value="HTH_17"/>
</dbReference>